<evidence type="ECO:0000313" key="3">
    <source>
        <dbReference type="Proteomes" id="UP000031192"/>
    </source>
</evidence>
<dbReference type="InterPro" id="IPR036691">
    <property type="entry name" value="Endo/exonu/phosph_ase_sf"/>
</dbReference>
<gene>
    <name evidence="2" type="ORF">MGU_11150</name>
</gene>
<dbReference type="GO" id="GO:0004527">
    <property type="term" value="F:exonuclease activity"/>
    <property type="evidence" value="ECO:0007669"/>
    <property type="project" value="UniProtKB-KW"/>
</dbReference>
<keyword evidence="2" id="KW-0378">Hydrolase</keyword>
<dbReference type="PANTHER" id="PTHR33481:SF1">
    <property type="entry name" value="ENDONUCLEASE_EXONUCLEASE_PHOSPHATASE DOMAIN-CONTAINING PROTEIN-RELATED"/>
    <property type="match status" value="1"/>
</dbReference>
<feature type="domain" description="Reverse transcriptase" evidence="1">
    <location>
        <begin position="347"/>
        <end position="543"/>
    </location>
</feature>
<dbReference type="HOGENOM" id="CLU_000680_23_2_1"/>
<comment type="caution">
    <text evidence="2">The sequence shown here is derived from an EMBL/GenBank/DDBJ whole genome shotgun (WGS) entry which is preliminary data.</text>
</comment>
<reference evidence="2 3" key="1">
    <citation type="journal article" date="2014" name="Proc. Natl. Acad. Sci. U.S.A.">
        <title>Trajectory and genomic determinants of fungal-pathogen speciation and host adaptation.</title>
        <authorList>
            <person name="Hu X."/>
            <person name="Xiao G."/>
            <person name="Zheng P."/>
            <person name="Shang Y."/>
            <person name="Su Y."/>
            <person name="Zhang X."/>
            <person name="Liu X."/>
            <person name="Zhan S."/>
            <person name="St Leger R.J."/>
            <person name="Wang C."/>
        </authorList>
    </citation>
    <scope>NUCLEOTIDE SEQUENCE [LARGE SCALE GENOMIC DNA]</scope>
    <source>
        <strain evidence="2 3">ARSEF 977</strain>
    </source>
</reference>
<keyword evidence="2" id="KW-0255">Endonuclease</keyword>
<dbReference type="EMBL" id="AZNH01000141">
    <property type="protein sequence ID" value="KID81499.1"/>
    <property type="molecule type" value="Genomic_DNA"/>
</dbReference>
<dbReference type="Pfam" id="PF14529">
    <property type="entry name" value="Exo_endo_phos_2"/>
    <property type="match status" value="1"/>
</dbReference>
<dbReference type="InterPro" id="IPR005135">
    <property type="entry name" value="Endo/exonuclease/phosphatase"/>
</dbReference>
<dbReference type="Gene3D" id="3.60.10.10">
    <property type="entry name" value="Endonuclease/exonuclease/phosphatase"/>
    <property type="match status" value="1"/>
</dbReference>
<dbReference type="AlphaFoldDB" id="A0A0B4HPZ4"/>
<dbReference type="Pfam" id="PF00078">
    <property type="entry name" value="RVT_1"/>
    <property type="match status" value="1"/>
</dbReference>
<dbReference type="GO" id="GO:0004519">
    <property type="term" value="F:endonuclease activity"/>
    <property type="evidence" value="ECO:0007669"/>
    <property type="project" value="UniProtKB-KW"/>
</dbReference>
<protein>
    <submittedName>
        <fullName evidence="2">Endonuclease/exonuclease/phosphatase</fullName>
    </submittedName>
</protein>
<name>A0A0B4HPZ4_METGA</name>
<dbReference type="SUPFAM" id="SSF56219">
    <property type="entry name" value="DNase I-like"/>
    <property type="match status" value="1"/>
</dbReference>
<dbReference type="PROSITE" id="PS50878">
    <property type="entry name" value="RT_POL"/>
    <property type="match status" value="1"/>
</dbReference>
<organism evidence="2 3">
    <name type="scientific">Metarhizium guizhouense (strain ARSEF 977)</name>
    <dbReference type="NCBI Taxonomy" id="1276136"/>
    <lineage>
        <taxon>Eukaryota</taxon>
        <taxon>Fungi</taxon>
        <taxon>Dikarya</taxon>
        <taxon>Ascomycota</taxon>
        <taxon>Pezizomycotina</taxon>
        <taxon>Sordariomycetes</taxon>
        <taxon>Hypocreomycetidae</taxon>
        <taxon>Hypocreales</taxon>
        <taxon>Clavicipitaceae</taxon>
        <taxon>Metarhizium</taxon>
    </lineage>
</organism>
<evidence type="ECO:0000259" key="1">
    <source>
        <dbReference type="PROSITE" id="PS50878"/>
    </source>
</evidence>
<keyword evidence="2" id="KW-0540">Nuclease</keyword>
<dbReference type="OrthoDB" id="4927418at2759"/>
<dbReference type="InterPro" id="IPR000477">
    <property type="entry name" value="RT_dom"/>
</dbReference>
<evidence type="ECO:0000313" key="2">
    <source>
        <dbReference type="EMBL" id="KID81499.1"/>
    </source>
</evidence>
<dbReference type="Proteomes" id="UP000031192">
    <property type="component" value="Unassembled WGS sequence"/>
</dbReference>
<accession>A0A0B4HPZ4</accession>
<sequence>MGHSNWTRIVPSVANEVGWPIRSMLWVRQDLESEQIAIVSPDLTAAILHLQDRDVLVVSVYVQCNDIKALLVAVQELDRLVSTFRCGTGKRTDVVIASDFNRHDVLWGGKDTIARRQGEGQPIIDLMNDHGLHSLLPRGTTTWQGPRLGLDSTIDLVLGTEELADDMVKCAIHPTKYGSDHRPIQTVIDINVPHQDIKPGLLFKNAPWTAVRQRISRELKSVCWLARGLQGQTNKFIEIMIGAIKDLTPQAKPTPYAKPEDGNIWRAAKYLKASTGGVGEKVPPLSKADGTLTTDRQDQAKELLRTFFPPLPPIVKDKPDGPQRAALVMPELTIEEVERKVMAAKPWKAPGDDGLPAMVWKELWPVVKERVLHLFRLSIKDGELPTQWRSARIIPLKKPDKDNYTRIGKVLSLVSFDVKGAYNSVFKERLLQRLAARGLPDELVRWRPLPQAGLPQGSPLSPILFLFFNADLVQTSISTSGGAIAFVDDYSAWERRSGATFECKKTAIIHFTRTARQLCPIAFVIKGQTVRPKETAKVLGVVLDTGLRYKQHIAEAAAKGLSAAMQLKRLCGLSPRVARQLFTAAVAPAMDYASNVWSHACAIGAQAVTGAFRSVATAVAEAEAGIAPVLERHAKTAAKNWVNLHTLPREHPLARLNMRICRRFTSPMQKIAELYKEVAGQRLEVIQEFAIEPKARGAVVSTSSSERGGIIGIGGYVEYVTVKGKRDVLVRYLATLGPREDLNPYVAELEAIARGFWYLPATLRHKNVTVVTSNKSAALAIAQPRQQSGQHTIGEVPAGADGFPPGTVAKAAAREATKEGCTQGRANYQARATRTRLLLCRQQQRQRRIPPGVGKYSQRIDIALPGKHTRTIYDDLSGQEARILVQLRTGKCRLNSYLHRINEARVTTEQCRCGQAAETVEHFLFRCKLWKSEREGMVRCNRAKIGNLSFFLGGKSASDREG</sequence>
<dbReference type="PANTHER" id="PTHR33481">
    <property type="entry name" value="REVERSE TRANSCRIPTASE"/>
    <property type="match status" value="1"/>
</dbReference>
<proteinExistence type="predicted"/>
<keyword evidence="3" id="KW-1185">Reference proteome</keyword>